<dbReference type="EC" id="2.7.13.3" evidence="2"/>
<dbReference type="EMBL" id="LAZR01049684">
    <property type="protein sequence ID" value="KKK89066.1"/>
    <property type="molecule type" value="Genomic_DNA"/>
</dbReference>
<accession>A0A0F9BXA7</accession>
<proteinExistence type="predicted"/>
<dbReference type="InterPro" id="IPR052162">
    <property type="entry name" value="Sensor_kinase/Photoreceptor"/>
</dbReference>
<feature type="domain" description="PAS" evidence="8">
    <location>
        <begin position="143"/>
        <end position="212"/>
    </location>
</feature>
<feature type="domain" description="PAS" evidence="8">
    <location>
        <begin position="267"/>
        <end position="311"/>
    </location>
</feature>
<dbReference type="InterPro" id="IPR011006">
    <property type="entry name" value="CheY-like_superfamily"/>
</dbReference>
<evidence type="ECO:0000256" key="6">
    <source>
        <dbReference type="SAM" id="Coils"/>
    </source>
</evidence>
<dbReference type="SMART" id="SM00086">
    <property type="entry name" value="PAC"/>
    <property type="match status" value="2"/>
</dbReference>
<evidence type="ECO:0000256" key="2">
    <source>
        <dbReference type="ARBA" id="ARBA00012438"/>
    </source>
</evidence>
<reference evidence="10" key="1">
    <citation type="journal article" date="2015" name="Nature">
        <title>Complex archaea that bridge the gap between prokaryotes and eukaryotes.</title>
        <authorList>
            <person name="Spang A."/>
            <person name="Saw J.H."/>
            <person name="Jorgensen S.L."/>
            <person name="Zaremba-Niedzwiedzka K."/>
            <person name="Martijn J."/>
            <person name="Lind A.E."/>
            <person name="van Eijk R."/>
            <person name="Schleper C."/>
            <person name="Guy L."/>
            <person name="Ettema T.J."/>
        </authorList>
    </citation>
    <scope>NUCLEOTIDE SEQUENCE</scope>
</reference>
<feature type="non-terminal residue" evidence="10">
    <location>
        <position position="426"/>
    </location>
</feature>
<dbReference type="Pfam" id="PF13426">
    <property type="entry name" value="PAS_9"/>
    <property type="match status" value="1"/>
</dbReference>
<dbReference type="NCBIfam" id="TIGR00229">
    <property type="entry name" value="sensory_box"/>
    <property type="match status" value="2"/>
</dbReference>
<dbReference type="Gene3D" id="3.40.50.2300">
    <property type="match status" value="1"/>
</dbReference>
<dbReference type="PANTHER" id="PTHR43304">
    <property type="entry name" value="PHYTOCHROME-LIKE PROTEIN CPH1"/>
    <property type="match status" value="1"/>
</dbReference>
<keyword evidence="3" id="KW-0597">Phosphoprotein</keyword>
<dbReference type="InterPro" id="IPR001610">
    <property type="entry name" value="PAC"/>
</dbReference>
<dbReference type="GO" id="GO:0006355">
    <property type="term" value="P:regulation of DNA-templated transcription"/>
    <property type="evidence" value="ECO:0007669"/>
    <property type="project" value="InterPro"/>
</dbReference>
<comment type="caution">
    <text evidence="10">The sequence shown here is derived from an EMBL/GenBank/DDBJ whole genome shotgun (WGS) entry which is preliminary data.</text>
</comment>
<protein>
    <recommendedName>
        <fullName evidence="2">histidine kinase</fullName>
        <ecNumber evidence="2">2.7.13.3</ecNumber>
    </recommendedName>
</protein>
<dbReference type="InterPro" id="IPR013767">
    <property type="entry name" value="PAS_fold"/>
</dbReference>
<keyword evidence="5" id="KW-0418">Kinase</keyword>
<sequence>ILKLLKGTLQDEGYRLHLAPDGEQAVKIAKTTLIDLAILDKAMPIMDGMEALKQIKQVDSAIEVLIVTGYGDLESLSKMLVDYGAFDYLLKPFEMTEVLNTVRKALQRRKLNLSDNIVGEGLRNRILELERDFRDKIFQLRESQINYKNVIQESNDIIVLLQDGLVKFANPKFLQLMDYDTKEILNSPFIEMVYPGDRAILEKEFSRQMEDVEISPPCVFRALSKDGMTPWMEINSVKTSWKGSPATLNIIRDVSKRLQAEEALRKSEERYRSLFEGSRDAIYITTREGRFVDTNLAFLDLFGYTPEEIKGLMVRDIYADKDARDRFQEEIEEAGFVRDYDVMLHRRDGTELECRVTATVQRDEDGTITGYQGTIRDVSENKQAERALTKSREQLRALSAYLQSAREQERTSIAREIHDDLGQSLT</sequence>
<feature type="domain" description="PAC" evidence="9">
    <location>
        <begin position="338"/>
        <end position="390"/>
    </location>
</feature>
<gene>
    <name evidence="10" type="ORF">LCGC14_2736850</name>
</gene>
<dbReference type="SMART" id="SM00448">
    <property type="entry name" value="REC"/>
    <property type="match status" value="1"/>
</dbReference>
<feature type="non-terminal residue" evidence="10">
    <location>
        <position position="1"/>
    </location>
</feature>
<dbReference type="SUPFAM" id="SSF55785">
    <property type="entry name" value="PYP-like sensor domain (PAS domain)"/>
    <property type="match status" value="2"/>
</dbReference>
<dbReference type="PROSITE" id="PS50112">
    <property type="entry name" value="PAS"/>
    <property type="match status" value="2"/>
</dbReference>
<dbReference type="InterPro" id="IPR000700">
    <property type="entry name" value="PAS-assoc_C"/>
</dbReference>
<dbReference type="Pfam" id="PF00072">
    <property type="entry name" value="Response_reg"/>
    <property type="match status" value="1"/>
</dbReference>
<organism evidence="10">
    <name type="scientific">marine sediment metagenome</name>
    <dbReference type="NCBI Taxonomy" id="412755"/>
    <lineage>
        <taxon>unclassified sequences</taxon>
        <taxon>metagenomes</taxon>
        <taxon>ecological metagenomes</taxon>
    </lineage>
</organism>
<dbReference type="Gene3D" id="3.30.450.20">
    <property type="entry name" value="PAS domain"/>
    <property type="match status" value="2"/>
</dbReference>
<keyword evidence="6" id="KW-0175">Coiled coil</keyword>
<evidence type="ECO:0000256" key="3">
    <source>
        <dbReference type="ARBA" id="ARBA00022553"/>
    </source>
</evidence>
<dbReference type="Pfam" id="PF00989">
    <property type="entry name" value="PAS"/>
    <property type="match status" value="1"/>
</dbReference>
<evidence type="ECO:0000259" key="8">
    <source>
        <dbReference type="PROSITE" id="PS50112"/>
    </source>
</evidence>
<keyword evidence="4" id="KW-0808">Transferase</keyword>
<dbReference type="CDD" id="cd00130">
    <property type="entry name" value="PAS"/>
    <property type="match status" value="2"/>
</dbReference>
<feature type="domain" description="Response regulatory" evidence="7">
    <location>
        <begin position="1"/>
        <end position="106"/>
    </location>
</feature>
<evidence type="ECO:0000259" key="9">
    <source>
        <dbReference type="PROSITE" id="PS50113"/>
    </source>
</evidence>
<dbReference type="PROSITE" id="PS50113">
    <property type="entry name" value="PAC"/>
    <property type="match status" value="1"/>
</dbReference>
<dbReference type="PROSITE" id="PS50110">
    <property type="entry name" value="RESPONSE_REGULATORY"/>
    <property type="match status" value="1"/>
</dbReference>
<feature type="coiled-coil region" evidence="6">
    <location>
        <begin position="381"/>
        <end position="408"/>
    </location>
</feature>
<dbReference type="SUPFAM" id="SSF52172">
    <property type="entry name" value="CheY-like"/>
    <property type="match status" value="1"/>
</dbReference>
<dbReference type="PANTHER" id="PTHR43304:SF1">
    <property type="entry name" value="PAC DOMAIN-CONTAINING PROTEIN"/>
    <property type="match status" value="1"/>
</dbReference>
<dbReference type="GO" id="GO:0000160">
    <property type="term" value="P:phosphorelay signal transduction system"/>
    <property type="evidence" value="ECO:0007669"/>
    <property type="project" value="InterPro"/>
</dbReference>
<dbReference type="AlphaFoldDB" id="A0A0F9BXA7"/>
<dbReference type="SMART" id="SM00091">
    <property type="entry name" value="PAS"/>
    <property type="match status" value="2"/>
</dbReference>
<evidence type="ECO:0000259" key="7">
    <source>
        <dbReference type="PROSITE" id="PS50110"/>
    </source>
</evidence>
<evidence type="ECO:0000256" key="5">
    <source>
        <dbReference type="ARBA" id="ARBA00022777"/>
    </source>
</evidence>
<evidence type="ECO:0000256" key="4">
    <source>
        <dbReference type="ARBA" id="ARBA00022679"/>
    </source>
</evidence>
<dbReference type="InterPro" id="IPR001789">
    <property type="entry name" value="Sig_transdc_resp-reg_receiver"/>
</dbReference>
<comment type="catalytic activity">
    <reaction evidence="1">
        <text>ATP + protein L-histidine = ADP + protein N-phospho-L-histidine.</text>
        <dbReference type="EC" id="2.7.13.3"/>
    </reaction>
</comment>
<dbReference type="Gene3D" id="1.20.5.1930">
    <property type="match status" value="1"/>
</dbReference>
<dbReference type="InterPro" id="IPR035965">
    <property type="entry name" value="PAS-like_dom_sf"/>
</dbReference>
<dbReference type="GO" id="GO:0004673">
    <property type="term" value="F:protein histidine kinase activity"/>
    <property type="evidence" value="ECO:0007669"/>
    <property type="project" value="UniProtKB-EC"/>
</dbReference>
<evidence type="ECO:0000313" key="10">
    <source>
        <dbReference type="EMBL" id="KKK89066.1"/>
    </source>
</evidence>
<dbReference type="InterPro" id="IPR000014">
    <property type="entry name" value="PAS"/>
</dbReference>
<evidence type="ECO:0000256" key="1">
    <source>
        <dbReference type="ARBA" id="ARBA00000085"/>
    </source>
</evidence>
<name>A0A0F9BXA7_9ZZZZ</name>